<evidence type="ECO:0000256" key="1">
    <source>
        <dbReference type="SAM" id="MobiDB-lite"/>
    </source>
</evidence>
<feature type="compositionally biased region" description="Basic and acidic residues" evidence="1">
    <location>
        <begin position="319"/>
        <end position="336"/>
    </location>
</feature>
<reference evidence="2" key="1">
    <citation type="submission" date="2020-06" db="EMBL/GenBank/DDBJ databases">
        <authorList>
            <consortium name="Plant Systems Biology data submission"/>
        </authorList>
    </citation>
    <scope>NUCLEOTIDE SEQUENCE</scope>
    <source>
        <strain evidence="2">D6</strain>
    </source>
</reference>
<feature type="compositionally biased region" description="Basic residues" evidence="1">
    <location>
        <begin position="337"/>
        <end position="347"/>
    </location>
</feature>
<evidence type="ECO:0000313" key="3">
    <source>
        <dbReference type="Proteomes" id="UP001153069"/>
    </source>
</evidence>
<feature type="compositionally biased region" description="Polar residues" evidence="1">
    <location>
        <begin position="246"/>
        <end position="259"/>
    </location>
</feature>
<dbReference type="GO" id="GO:0009982">
    <property type="term" value="F:pseudouridine synthase activity"/>
    <property type="evidence" value="ECO:0007669"/>
    <property type="project" value="InterPro"/>
</dbReference>
<dbReference type="AlphaFoldDB" id="A0A9N8E082"/>
<dbReference type="EMBL" id="CAICTM010000494">
    <property type="protein sequence ID" value="CAB9511644.1"/>
    <property type="molecule type" value="Genomic_DNA"/>
</dbReference>
<protein>
    <submittedName>
        <fullName evidence="2">Uncharacterized protein</fullName>
    </submittedName>
</protein>
<feature type="region of interest" description="Disordered" evidence="1">
    <location>
        <begin position="305"/>
        <end position="396"/>
    </location>
</feature>
<proteinExistence type="predicted"/>
<evidence type="ECO:0000313" key="2">
    <source>
        <dbReference type="EMBL" id="CAB9511644.1"/>
    </source>
</evidence>
<comment type="caution">
    <text evidence="2">The sequence shown here is derived from an EMBL/GenBank/DDBJ whole genome shotgun (WGS) entry which is preliminary data.</text>
</comment>
<dbReference type="Gene3D" id="3.30.70.660">
    <property type="entry name" value="Pseudouridine synthase I, catalytic domain, C-terminal subdomain"/>
    <property type="match status" value="1"/>
</dbReference>
<dbReference type="OrthoDB" id="416253at2759"/>
<accession>A0A9N8E082</accession>
<gene>
    <name evidence="2" type="ORF">SEMRO_495_G154400.1</name>
</gene>
<name>A0A9N8E082_9STRA</name>
<feature type="region of interest" description="Disordered" evidence="1">
    <location>
        <begin position="99"/>
        <end position="123"/>
    </location>
</feature>
<keyword evidence="3" id="KW-1185">Reference proteome</keyword>
<feature type="region of interest" description="Disordered" evidence="1">
    <location>
        <begin position="241"/>
        <end position="270"/>
    </location>
</feature>
<dbReference type="GO" id="GO:0003723">
    <property type="term" value="F:RNA binding"/>
    <property type="evidence" value="ECO:0007669"/>
    <property type="project" value="InterPro"/>
</dbReference>
<organism evidence="2 3">
    <name type="scientific">Seminavis robusta</name>
    <dbReference type="NCBI Taxonomy" id="568900"/>
    <lineage>
        <taxon>Eukaryota</taxon>
        <taxon>Sar</taxon>
        <taxon>Stramenopiles</taxon>
        <taxon>Ochrophyta</taxon>
        <taxon>Bacillariophyta</taxon>
        <taxon>Bacillariophyceae</taxon>
        <taxon>Bacillariophycidae</taxon>
        <taxon>Naviculales</taxon>
        <taxon>Naviculaceae</taxon>
        <taxon>Seminavis</taxon>
    </lineage>
</organism>
<dbReference type="InterPro" id="IPR020095">
    <property type="entry name" value="PsdUridine_synth_TruA_C"/>
</dbReference>
<dbReference type="Proteomes" id="UP001153069">
    <property type="component" value="Unassembled WGS sequence"/>
</dbReference>
<sequence length="860" mass="98495">MPSLCEGCGKEFKSRNAVFRHLKETDGACLDADAYRDFHRYVLLQDRKKVLLLYGYLILPQDQEFSSSQKKKKKTQWTNCISNGHDAATKLLDTLEEYIMPPDDDDDDPQQQQDTNSKKEAPKICRAYGNSGRNVDVLEQDDRTGAITEVLGTRLPMIGNKISMDQWLDGINALLDQKGFPMRLLGRLDMPHAKFNAEMDTTFRRVEYLLPADFLLPGQPLGTNDFYNSLPSFVDGFHNHNRTDKVSTTNQPTNDQKVSQMEELNAETSRPNNETLTYLFALKKKMQRLTTKVVELDKQNEGDVLEKNFHKQKRKRQRFKTDHRDRSHNNSNDKNKKNNKKVGNKKNKSGEHASINEDNQMDQEMKDIDDDHGDEDKAAGGKANNKRGKDQKPIKKVLRRRRFHNFTPRSMAHNYFAYRRMDRMYHRATLRFPENVYEEVEQQWQQQTNNPPVTYDRNRPFLAMSISGDLFLEGQTCRVMGVLIALARGLIDDDFVECVFDEDYPHLVPTPEAPPFAMYAAETYYMSWEGKVRKVLTPRKSDVFPEGWNDPSTLRRVSEWQAVIREEIAKAWLFKGIDPIDGRLLEEKRWTKEVLEPWVVQARQQLEEYRQWKRDKDGNSNGNSMAASLPPLSSIDTSVPALYQKVLQCLRDVDSNGRWPTTTPKRQMVMVSTSLESDNNNTGSEQDKKTNGFSSLSMAHMIARNNKLERSSAYEFQEGEGGASGSFSVGAMPGVQCTQPKANTAFPDLMKAAFELERALLPDREPSSTIAINRNAQFRPHTDSGAGSGQSTSLIVAFGNFVGGELVVEGKKEDIRYRPLEFNGWKQRHWTMPFQGERFSLVWFTPKGCEGVHGIDLCRD</sequence>